<dbReference type="InterPro" id="IPR013830">
    <property type="entry name" value="SGNH_hydro"/>
</dbReference>
<organism evidence="2 3">
    <name type="scientific">Pseudodesulfovibrio cashew</name>
    <dbReference type="NCBI Taxonomy" id="2678688"/>
    <lineage>
        <taxon>Bacteria</taxon>
        <taxon>Pseudomonadati</taxon>
        <taxon>Thermodesulfobacteriota</taxon>
        <taxon>Desulfovibrionia</taxon>
        <taxon>Desulfovibrionales</taxon>
        <taxon>Desulfovibrionaceae</taxon>
    </lineage>
</organism>
<dbReference type="Proteomes" id="UP000428328">
    <property type="component" value="Chromosome"/>
</dbReference>
<dbReference type="Gene3D" id="3.40.50.1110">
    <property type="entry name" value="SGNH hydrolase"/>
    <property type="match status" value="1"/>
</dbReference>
<dbReference type="InterPro" id="IPR036514">
    <property type="entry name" value="SGNH_hydro_sf"/>
</dbReference>
<dbReference type="AlphaFoldDB" id="A0A6I6JLB1"/>
<dbReference type="Pfam" id="PF13472">
    <property type="entry name" value="Lipase_GDSL_2"/>
    <property type="match status" value="1"/>
</dbReference>
<protein>
    <submittedName>
        <fullName evidence="2">Arylesterase</fullName>
    </submittedName>
</protein>
<name>A0A6I6JLB1_9BACT</name>
<evidence type="ECO:0000259" key="1">
    <source>
        <dbReference type="Pfam" id="PF13472"/>
    </source>
</evidence>
<dbReference type="PANTHER" id="PTHR30383:SF5">
    <property type="entry name" value="SGNH HYDROLASE-TYPE ESTERASE DOMAIN-CONTAINING PROTEIN"/>
    <property type="match status" value="1"/>
</dbReference>
<evidence type="ECO:0000313" key="2">
    <source>
        <dbReference type="EMBL" id="QGY40927.1"/>
    </source>
</evidence>
<feature type="domain" description="SGNH hydrolase-type esterase" evidence="1">
    <location>
        <begin position="10"/>
        <end position="170"/>
    </location>
</feature>
<reference evidence="2 3" key="1">
    <citation type="submission" date="2019-11" db="EMBL/GenBank/DDBJ databases">
        <authorList>
            <person name="Zheng R.K."/>
            <person name="Sun C.M."/>
        </authorList>
    </citation>
    <scope>NUCLEOTIDE SEQUENCE [LARGE SCALE GENOMIC DNA]</scope>
    <source>
        <strain evidence="2 3">SRB007</strain>
    </source>
</reference>
<dbReference type="EMBL" id="CP046400">
    <property type="protein sequence ID" value="QGY40927.1"/>
    <property type="molecule type" value="Genomic_DNA"/>
</dbReference>
<dbReference type="PANTHER" id="PTHR30383">
    <property type="entry name" value="THIOESTERASE 1/PROTEASE 1/LYSOPHOSPHOLIPASE L1"/>
    <property type="match status" value="1"/>
</dbReference>
<evidence type="ECO:0000313" key="3">
    <source>
        <dbReference type="Proteomes" id="UP000428328"/>
    </source>
</evidence>
<sequence length="188" mass="20381">MSSQPVRIACFGDSLTEGYGLHPDEALPVVLERLLRDDGIRVTCLNFGVSGDTAEDGLERLDSVLMAEPHCAVLEFGANDCFVGDPVPVVKANLTALISAFKQRDIPLLLVGITALTVMDDEYKAGFDPIFAELAEEHGVPLFPDILSCYFGDNALTLMDGMHPNEQGVEAIARELYPMVEKLVRSLG</sequence>
<gene>
    <name evidence="2" type="ORF">GM415_12565</name>
</gene>
<keyword evidence="3" id="KW-1185">Reference proteome</keyword>
<dbReference type="RefSeq" id="WP_158948696.1">
    <property type="nucleotide sequence ID" value="NZ_CP046400.1"/>
</dbReference>
<dbReference type="InterPro" id="IPR051532">
    <property type="entry name" value="Ester_Hydrolysis_Enzymes"/>
</dbReference>
<dbReference type="GO" id="GO:0004622">
    <property type="term" value="F:phosphatidylcholine lysophospholipase activity"/>
    <property type="evidence" value="ECO:0007669"/>
    <property type="project" value="TreeGrafter"/>
</dbReference>
<accession>A0A6I6JLB1</accession>
<dbReference type="CDD" id="cd01822">
    <property type="entry name" value="Lysophospholipase_L1_like"/>
    <property type="match status" value="1"/>
</dbReference>
<proteinExistence type="predicted"/>
<dbReference type="KEGG" id="psel:GM415_12565"/>
<dbReference type="SUPFAM" id="SSF52266">
    <property type="entry name" value="SGNH hydrolase"/>
    <property type="match status" value="1"/>
</dbReference>